<evidence type="ECO:0000256" key="4">
    <source>
        <dbReference type="RuleBase" id="RU362028"/>
    </source>
</evidence>
<reference evidence="6 7" key="1">
    <citation type="journal article" date="2014" name="BMC Genomics">
        <title>Unusual genome complexity in Lactobacillus salivarius JCM1046.</title>
        <authorList>
            <person name="Raftis E.J."/>
            <person name="Forde B.M."/>
            <person name="Claesson M.J."/>
            <person name="O'Toole P.W."/>
        </authorList>
    </citation>
    <scope>NUCLEOTIDE SEQUENCE [LARGE SCALE GENOMIC DNA]</scope>
    <source>
        <strain evidence="6 7">JCM1046</strain>
    </source>
</reference>
<dbReference type="AlphaFoldDB" id="A0A089RXB6"/>
<dbReference type="GO" id="GO:0003723">
    <property type="term" value="F:RNA binding"/>
    <property type="evidence" value="ECO:0007669"/>
    <property type="project" value="InterPro"/>
</dbReference>
<gene>
    <name evidence="6" type="primary">rluD</name>
    <name evidence="6" type="ORF">LSJ_1532c</name>
</gene>
<dbReference type="GO" id="GO:0009982">
    <property type="term" value="F:pseudouridine synthase activity"/>
    <property type="evidence" value="ECO:0007669"/>
    <property type="project" value="InterPro"/>
</dbReference>
<comment type="similarity">
    <text evidence="2 4">Belongs to the pseudouridine synthase RluA family.</text>
</comment>
<dbReference type="NCBIfam" id="TIGR00005">
    <property type="entry name" value="rluA_subfam"/>
    <property type="match status" value="1"/>
</dbReference>
<evidence type="ECO:0000256" key="2">
    <source>
        <dbReference type="ARBA" id="ARBA00010876"/>
    </source>
</evidence>
<comment type="catalytic activity">
    <reaction evidence="1 4">
        <text>a uridine in RNA = a pseudouridine in RNA</text>
        <dbReference type="Rhea" id="RHEA:48348"/>
        <dbReference type="Rhea" id="RHEA-COMP:12068"/>
        <dbReference type="Rhea" id="RHEA-COMP:12069"/>
        <dbReference type="ChEBI" id="CHEBI:65314"/>
        <dbReference type="ChEBI" id="CHEBI:65315"/>
    </reaction>
</comment>
<dbReference type="RefSeq" id="WP_034983446.1">
    <property type="nucleotide sequence ID" value="NZ_CP007646.1"/>
</dbReference>
<proteinExistence type="inferred from homology"/>
<dbReference type="PROSITE" id="PS01129">
    <property type="entry name" value="PSI_RLU"/>
    <property type="match status" value="1"/>
</dbReference>
<dbReference type="InterPro" id="IPR006145">
    <property type="entry name" value="PsdUridine_synth_RsuA/RluA"/>
</dbReference>
<keyword evidence="4" id="KW-0413">Isomerase</keyword>
<feature type="active site" evidence="3">
    <location>
        <position position="133"/>
    </location>
</feature>
<dbReference type="Proteomes" id="UP000029488">
    <property type="component" value="Chromosome"/>
</dbReference>
<dbReference type="GO" id="GO:0140098">
    <property type="term" value="F:catalytic activity, acting on RNA"/>
    <property type="evidence" value="ECO:0007669"/>
    <property type="project" value="UniProtKB-ARBA"/>
</dbReference>
<dbReference type="Pfam" id="PF00849">
    <property type="entry name" value="PseudoU_synth_2"/>
    <property type="match status" value="1"/>
</dbReference>
<dbReference type="SUPFAM" id="SSF55120">
    <property type="entry name" value="Pseudouridine synthase"/>
    <property type="match status" value="1"/>
</dbReference>
<dbReference type="PANTHER" id="PTHR21600:SF35">
    <property type="entry name" value="PSEUDOURIDINE SYNTHASE"/>
    <property type="match status" value="1"/>
</dbReference>
<accession>A0A089RXB6</accession>
<dbReference type="KEGG" id="lsj:LSJ_1532c"/>
<dbReference type="InterPro" id="IPR050188">
    <property type="entry name" value="RluA_PseudoU_synthase"/>
</dbReference>
<name>A0A089RXB6_9LACO</name>
<evidence type="ECO:0000256" key="1">
    <source>
        <dbReference type="ARBA" id="ARBA00000073"/>
    </source>
</evidence>
<comment type="function">
    <text evidence="4">Responsible for synthesis of pseudouridine from uracil.</text>
</comment>
<evidence type="ECO:0000256" key="3">
    <source>
        <dbReference type="PIRSR" id="PIRSR606225-1"/>
    </source>
</evidence>
<dbReference type="GO" id="GO:0016829">
    <property type="term" value="F:lyase activity"/>
    <property type="evidence" value="ECO:0007669"/>
    <property type="project" value="UniProtKB-KW"/>
</dbReference>
<dbReference type="EC" id="5.4.99.-" evidence="4"/>
<keyword evidence="6" id="KW-0456">Lyase</keyword>
<dbReference type="CDD" id="cd02869">
    <property type="entry name" value="PseudoU_synth_RluA_like"/>
    <property type="match status" value="1"/>
</dbReference>
<sequence length="296" mass="33625">MKFTWNKESDEKMTLKKFLKNKGVSHRTLSSLKKGNGKVLVDGKKRSLSIEVGKGKITLILPPEKSDENVKMSKESLDIIYEDSNWLVVDKPPLLSSVPGPSNRIDTLVNRVKFHLWQQKSKDLVPHVITRLDRDTSGLVLVAKHRFAQGLINKQVEEHSIDKRYLAVVEGVITEKHGIIDKPLGPRENGIGQMVTDTGKIAKTEYWIREYLGDKATLVECKLHTGRTHQIRAHFSSINHALVGDELYGGRLDCGLERQALHAYQLAYVDPFTQEEKLFKSEMPKDLENLIVRLKN</sequence>
<evidence type="ECO:0000313" key="6">
    <source>
        <dbReference type="EMBL" id="AIR11182.1"/>
    </source>
</evidence>
<dbReference type="Gene3D" id="3.30.2350.10">
    <property type="entry name" value="Pseudouridine synthase"/>
    <property type="match status" value="1"/>
</dbReference>
<dbReference type="EMBL" id="CP007646">
    <property type="protein sequence ID" value="AIR11182.1"/>
    <property type="molecule type" value="Genomic_DNA"/>
</dbReference>
<dbReference type="InterPro" id="IPR020103">
    <property type="entry name" value="PsdUridine_synth_cat_dom_sf"/>
</dbReference>
<feature type="domain" description="Pseudouridine synthase RsuA/RluA-like" evidence="5">
    <location>
        <begin position="85"/>
        <end position="237"/>
    </location>
</feature>
<dbReference type="InterPro" id="IPR006225">
    <property type="entry name" value="PsdUridine_synth_RluC/D"/>
</dbReference>
<dbReference type="PANTHER" id="PTHR21600">
    <property type="entry name" value="MITOCHONDRIAL RNA PSEUDOURIDINE SYNTHASE"/>
    <property type="match status" value="1"/>
</dbReference>
<protein>
    <recommendedName>
        <fullName evidence="4">Pseudouridine synthase</fullName>
        <ecNumber evidence="4">5.4.99.-</ecNumber>
    </recommendedName>
</protein>
<dbReference type="GO" id="GO:0000455">
    <property type="term" value="P:enzyme-directed rRNA pseudouridine synthesis"/>
    <property type="evidence" value="ECO:0007669"/>
    <property type="project" value="TreeGrafter"/>
</dbReference>
<organism evidence="6 7">
    <name type="scientific">Ligilactobacillus salivarius</name>
    <dbReference type="NCBI Taxonomy" id="1624"/>
    <lineage>
        <taxon>Bacteria</taxon>
        <taxon>Bacillati</taxon>
        <taxon>Bacillota</taxon>
        <taxon>Bacilli</taxon>
        <taxon>Lactobacillales</taxon>
        <taxon>Lactobacillaceae</taxon>
        <taxon>Ligilactobacillus</taxon>
    </lineage>
</organism>
<dbReference type="InterPro" id="IPR006224">
    <property type="entry name" value="PsdUridine_synth_RluA-like_CS"/>
</dbReference>
<evidence type="ECO:0000259" key="5">
    <source>
        <dbReference type="Pfam" id="PF00849"/>
    </source>
</evidence>
<evidence type="ECO:0000313" key="7">
    <source>
        <dbReference type="Proteomes" id="UP000029488"/>
    </source>
</evidence>